<keyword evidence="6 9" id="KW-0067">ATP-binding</keyword>
<keyword evidence="2" id="KW-0723">Serine/threonine-protein kinase</keyword>
<dbReference type="InterPro" id="IPR026870">
    <property type="entry name" value="Zinc_ribbon_dom"/>
</dbReference>
<dbReference type="AlphaFoldDB" id="B0CG93"/>
<keyword evidence="13" id="KW-1185">Reference proteome</keyword>
<dbReference type="PROSITE" id="PS50011">
    <property type="entry name" value="PROTEIN_KINASE_DOM"/>
    <property type="match status" value="1"/>
</dbReference>
<evidence type="ECO:0000256" key="1">
    <source>
        <dbReference type="ARBA" id="ARBA00012513"/>
    </source>
</evidence>
<dbReference type="Gene3D" id="1.10.510.10">
    <property type="entry name" value="Transferase(Phosphotransferase) domain 1"/>
    <property type="match status" value="1"/>
</dbReference>
<dbReference type="Proteomes" id="UP000000268">
    <property type="component" value="Chromosome"/>
</dbReference>
<evidence type="ECO:0000256" key="6">
    <source>
        <dbReference type="ARBA" id="ARBA00022840"/>
    </source>
</evidence>
<dbReference type="PANTHER" id="PTHR24363">
    <property type="entry name" value="SERINE/THREONINE PROTEIN KINASE"/>
    <property type="match status" value="1"/>
</dbReference>
<feature type="binding site" evidence="9">
    <location>
        <position position="109"/>
    </location>
    <ligand>
        <name>ATP</name>
        <dbReference type="ChEBI" id="CHEBI:30616"/>
    </ligand>
</feature>
<organism evidence="12 13">
    <name type="scientific">Acaryochloris marina (strain MBIC 11017)</name>
    <dbReference type="NCBI Taxonomy" id="329726"/>
    <lineage>
        <taxon>Bacteria</taxon>
        <taxon>Bacillati</taxon>
        <taxon>Cyanobacteriota</taxon>
        <taxon>Cyanophyceae</taxon>
        <taxon>Acaryochloridales</taxon>
        <taxon>Acaryochloridaceae</taxon>
        <taxon>Acaryochloris</taxon>
    </lineage>
</organism>
<protein>
    <recommendedName>
        <fullName evidence="1">non-specific serine/threonine protein kinase</fullName>
        <ecNumber evidence="1">2.7.11.1</ecNumber>
    </recommendedName>
</protein>
<dbReference type="eggNOG" id="COG0515">
    <property type="taxonomic scope" value="Bacteria"/>
</dbReference>
<dbReference type="STRING" id="329726.AM1_5699"/>
<dbReference type="OrthoDB" id="507628at2"/>
<dbReference type="EC" id="2.7.11.1" evidence="1"/>
<feature type="region of interest" description="Disordered" evidence="10">
    <location>
        <begin position="445"/>
        <end position="478"/>
    </location>
</feature>
<keyword evidence="4 9" id="KW-0547">Nucleotide-binding</keyword>
<feature type="compositionally biased region" description="Pro residues" evidence="10">
    <location>
        <begin position="364"/>
        <end position="384"/>
    </location>
</feature>
<dbReference type="Pfam" id="PF00069">
    <property type="entry name" value="Pkinase"/>
    <property type="match status" value="1"/>
</dbReference>
<feature type="region of interest" description="Disordered" evidence="10">
    <location>
        <begin position="364"/>
        <end position="395"/>
    </location>
</feature>
<evidence type="ECO:0000259" key="11">
    <source>
        <dbReference type="PROSITE" id="PS50011"/>
    </source>
</evidence>
<evidence type="ECO:0000256" key="3">
    <source>
        <dbReference type="ARBA" id="ARBA00022679"/>
    </source>
</evidence>
<dbReference type="EMBL" id="CP000828">
    <property type="protein sequence ID" value="ABW30646.1"/>
    <property type="molecule type" value="Genomic_DNA"/>
</dbReference>
<gene>
    <name evidence="12" type="ordered locus">AM1_5699</name>
</gene>
<feature type="domain" description="Protein kinase" evidence="11">
    <location>
        <begin position="79"/>
        <end position="351"/>
    </location>
</feature>
<dbReference type="GO" id="GO:0005524">
    <property type="term" value="F:ATP binding"/>
    <property type="evidence" value="ECO:0007669"/>
    <property type="project" value="UniProtKB-UniRule"/>
</dbReference>
<evidence type="ECO:0000256" key="8">
    <source>
        <dbReference type="ARBA" id="ARBA00048679"/>
    </source>
</evidence>
<evidence type="ECO:0000256" key="4">
    <source>
        <dbReference type="ARBA" id="ARBA00022741"/>
    </source>
</evidence>
<comment type="catalytic activity">
    <reaction evidence="7">
        <text>L-threonyl-[protein] + ATP = O-phospho-L-threonyl-[protein] + ADP + H(+)</text>
        <dbReference type="Rhea" id="RHEA:46608"/>
        <dbReference type="Rhea" id="RHEA-COMP:11060"/>
        <dbReference type="Rhea" id="RHEA-COMP:11605"/>
        <dbReference type="ChEBI" id="CHEBI:15378"/>
        <dbReference type="ChEBI" id="CHEBI:30013"/>
        <dbReference type="ChEBI" id="CHEBI:30616"/>
        <dbReference type="ChEBI" id="CHEBI:61977"/>
        <dbReference type="ChEBI" id="CHEBI:456216"/>
        <dbReference type="EC" id="2.7.11.1"/>
    </reaction>
</comment>
<evidence type="ECO:0000256" key="9">
    <source>
        <dbReference type="PROSITE-ProRule" id="PRU10141"/>
    </source>
</evidence>
<evidence type="ECO:0000256" key="2">
    <source>
        <dbReference type="ARBA" id="ARBA00022527"/>
    </source>
</evidence>
<dbReference type="PANTHER" id="PTHR24363:SF0">
    <property type="entry name" value="SERINE_THREONINE KINASE LIKE DOMAIN CONTAINING 1"/>
    <property type="match status" value="1"/>
</dbReference>
<feature type="compositionally biased region" description="Low complexity" evidence="10">
    <location>
        <begin position="445"/>
        <end position="464"/>
    </location>
</feature>
<evidence type="ECO:0000256" key="7">
    <source>
        <dbReference type="ARBA" id="ARBA00047899"/>
    </source>
</evidence>
<evidence type="ECO:0000256" key="10">
    <source>
        <dbReference type="SAM" id="MobiDB-lite"/>
    </source>
</evidence>
<evidence type="ECO:0000256" key="5">
    <source>
        <dbReference type="ARBA" id="ARBA00022777"/>
    </source>
</evidence>
<dbReference type="Gene3D" id="3.40.1000.10">
    <property type="entry name" value="Mog1/PsbP, alpha/beta/alpha sandwich"/>
    <property type="match status" value="1"/>
</dbReference>
<dbReference type="KEGG" id="amr:AM1_5699"/>
<keyword evidence="5 12" id="KW-0418">Kinase</keyword>
<keyword evidence="3" id="KW-0808">Transferase</keyword>
<name>B0CG93_ACAM1</name>
<comment type="catalytic activity">
    <reaction evidence="8">
        <text>L-seryl-[protein] + ATP = O-phospho-L-seryl-[protein] + ADP + H(+)</text>
        <dbReference type="Rhea" id="RHEA:17989"/>
        <dbReference type="Rhea" id="RHEA-COMP:9863"/>
        <dbReference type="Rhea" id="RHEA-COMP:11604"/>
        <dbReference type="ChEBI" id="CHEBI:15378"/>
        <dbReference type="ChEBI" id="CHEBI:29999"/>
        <dbReference type="ChEBI" id="CHEBI:30616"/>
        <dbReference type="ChEBI" id="CHEBI:83421"/>
        <dbReference type="ChEBI" id="CHEBI:456216"/>
        <dbReference type="EC" id="2.7.11.1"/>
    </reaction>
</comment>
<reference evidence="12 13" key="1">
    <citation type="journal article" date="2008" name="Proc. Natl. Acad. Sci. U.S.A.">
        <title>Niche adaptation and genome expansion in the chlorophyll d-producing cyanobacterium Acaryochloris marina.</title>
        <authorList>
            <person name="Swingley W.D."/>
            <person name="Chen M."/>
            <person name="Cheung P.C."/>
            <person name="Conrad A.L."/>
            <person name="Dejesa L.C."/>
            <person name="Hao J."/>
            <person name="Honchak B.M."/>
            <person name="Karbach L.E."/>
            <person name="Kurdoglu A."/>
            <person name="Lahiri S."/>
            <person name="Mastrian S.D."/>
            <person name="Miyashita H."/>
            <person name="Page L."/>
            <person name="Ramakrishna P."/>
            <person name="Satoh S."/>
            <person name="Sattley W.M."/>
            <person name="Shimada Y."/>
            <person name="Taylor H.L."/>
            <person name="Tomo T."/>
            <person name="Tsuchiya T."/>
            <person name="Wang Z.T."/>
            <person name="Raymond J."/>
            <person name="Mimuro M."/>
            <person name="Blankenship R.E."/>
            <person name="Touchman J.W."/>
        </authorList>
    </citation>
    <scope>NUCLEOTIDE SEQUENCE [LARGE SCALE GENOMIC DNA]</scope>
    <source>
        <strain evidence="13">MBIC 11017</strain>
    </source>
</reference>
<accession>B0CG93</accession>
<dbReference type="GO" id="GO:0004674">
    <property type="term" value="F:protein serine/threonine kinase activity"/>
    <property type="evidence" value="ECO:0007669"/>
    <property type="project" value="UniProtKB-KW"/>
</dbReference>
<evidence type="ECO:0000313" key="13">
    <source>
        <dbReference type="Proteomes" id="UP000000268"/>
    </source>
</evidence>
<dbReference type="SUPFAM" id="SSF56112">
    <property type="entry name" value="Protein kinase-like (PK-like)"/>
    <property type="match status" value="1"/>
</dbReference>
<evidence type="ECO:0000313" key="12">
    <source>
        <dbReference type="EMBL" id="ABW30646.1"/>
    </source>
</evidence>
<feature type="region of interest" description="Disordered" evidence="10">
    <location>
        <begin position="31"/>
        <end position="72"/>
    </location>
</feature>
<dbReference type="InterPro" id="IPR011009">
    <property type="entry name" value="Kinase-like_dom_sf"/>
</dbReference>
<dbReference type="InterPro" id="IPR017441">
    <property type="entry name" value="Protein_kinase_ATP_BS"/>
</dbReference>
<dbReference type="InterPro" id="IPR000719">
    <property type="entry name" value="Prot_kinase_dom"/>
</dbReference>
<dbReference type="Gene3D" id="3.30.200.20">
    <property type="entry name" value="Phosphorylase Kinase, domain 1"/>
    <property type="match status" value="1"/>
</dbReference>
<dbReference type="Pfam" id="PF13240">
    <property type="entry name" value="Zn_Ribbon_1"/>
    <property type="match status" value="1"/>
</dbReference>
<dbReference type="PROSITE" id="PS00107">
    <property type="entry name" value="PROTEIN_KINASE_ATP"/>
    <property type="match status" value="1"/>
</dbReference>
<feature type="compositionally biased region" description="Polar residues" evidence="10">
    <location>
        <begin position="32"/>
        <end position="67"/>
    </location>
</feature>
<dbReference type="RefSeq" id="WP_012165861.1">
    <property type="nucleotide sequence ID" value="NC_009925.1"/>
</dbReference>
<dbReference type="CDD" id="cd14014">
    <property type="entry name" value="STKc_PknB_like"/>
    <property type="match status" value="1"/>
</dbReference>
<dbReference type="HOGENOM" id="CLU_426785_0_0_3"/>
<sequence>MTQITCSSCGRENSSDSRFCQYCGTSLLKPPTTGSNSPAVAPQTSNQSATSPTQATANIDPTENIHTSLPPGTRLRDRYVIQQQLGQGGFGRTYRAEDTGRFNEIIVLKELTPSVQGTYALKKAEELFQREAATLHRLEHPQIPRFWELFTAQKRLFLVQDFAEGSTYQQLLEGRQQQGQTFSETEVTQLFRDLLPVLSYLHGQGVIHRDISPDNIIRRNKDGLPILIDMGGVKQVALDVATEVATQGSSPGASTGGTRLGKIGYAPDEQMRLGLVAPHSDLYALAVTALVLMTGHPPQQLQDPQSLEWLWQKQLSLSPNLADILNKMLAPRPVDRYQSAAEIIQALNTQIEPPPTKIMQPPPVAGVPPTMPPTMPAAPPPTQPSPQATQSSNPFAANYSAPVQQVAAVEEPSNNNVKLWAIAGGLTFIILGGVVYAGFNSVDPTVSSEESSSPVESSSSSPRISPSPSPSPPSRRRFKSVEIDNLSTYTHKTKAFSLLVPDGWKSKDNSKPGEVIVLWTDPTRNGGLVADIFDVDYDPTQDDLTKLLQDFLKNSFEKEPGFFLRDAKPQKDGSVLLIWGYTAKATGNIEVKLLGNSFIERKDKRVAILSFIVPNDQFKELEKPLNRIINNYKINTEAKIP</sequence>
<proteinExistence type="predicted"/>